<dbReference type="InterPro" id="IPR009057">
    <property type="entry name" value="Homeodomain-like_sf"/>
</dbReference>
<evidence type="ECO:0000259" key="3">
    <source>
        <dbReference type="PROSITE" id="PS01124"/>
    </source>
</evidence>
<dbReference type="RefSeq" id="WP_350241386.1">
    <property type="nucleotide sequence ID" value="NZ_CP158297.1"/>
</dbReference>
<keyword evidence="2" id="KW-0804">Transcription</keyword>
<dbReference type="Gene3D" id="3.40.50.880">
    <property type="match status" value="1"/>
</dbReference>
<dbReference type="CDD" id="cd03137">
    <property type="entry name" value="GATase1_AraC_1"/>
    <property type="match status" value="1"/>
</dbReference>
<reference evidence="4" key="1">
    <citation type="submission" date="2024-06" db="EMBL/GenBank/DDBJ databases">
        <title>Draft Genome Sequence of Deinococcus sonorensis Type Strain KR-87, a Biofilm Producing Representative of the Genus Deinococcus.</title>
        <authorList>
            <person name="Boren L.S."/>
            <person name="Grosso R.A."/>
            <person name="Hugenberg-Cox A.N."/>
            <person name="Hill J.T.E."/>
            <person name="Albert C.M."/>
            <person name="Tuohy J.M."/>
        </authorList>
    </citation>
    <scope>NUCLEOTIDE SEQUENCE</scope>
    <source>
        <strain evidence="4">KR-87</strain>
        <plasmid evidence="4">pDson01</plasmid>
    </source>
</reference>
<dbReference type="InterPro" id="IPR018060">
    <property type="entry name" value="HTH_AraC"/>
</dbReference>
<dbReference type="KEGG" id="dsc:ABOD76_03170"/>
<dbReference type="PROSITE" id="PS01124">
    <property type="entry name" value="HTH_ARAC_FAMILY_2"/>
    <property type="match status" value="1"/>
</dbReference>
<dbReference type="Gene3D" id="1.10.10.60">
    <property type="entry name" value="Homeodomain-like"/>
    <property type="match status" value="1"/>
</dbReference>
<dbReference type="PANTHER" id="PTHR43130">
    <property type="entry name" value="ARAC-FAMILY TRANSCRIPTIONAL REGULATOR"/>
    <property type="match status" value="1"/>
</dbReference>
<dbReference type="InterPro" id="IPR029062">
    <property type="entry name" value="Class_I_gatase-like"/>
</dbReference>
<dbReference type="SUPFAM" id="SSF46689">
    <property type="entry name" value="Homeodomain-like"/>
    <property type="match status" value="2"/>
</dbReference>
<dbReference type="InterPro" id="IPR052158">
    <property type="entry name" value="INH-QAR"/>
</dbReference>
<dbReference type="GO" id="GO:0003700">
    <property type="term" value="F:DNA-binding transcription factor activity"/>
    <property type="evidence" value="ECO:0007669"/>
    <property type="project" value="InterPro"/>
</dbReference>
<evidence type="ECO:0000256" key="1">
    <source>
        <dbReference type="ARBA" id="ARBA00023015"/>
    </source>
</evidence>
<evidence type="ECO:0000313" key="4">
    <source>
        <dbReference type="EMBL" id="XBV83703.1"/>
    </source>
</evidence>
<dbReference type="Pfam" id="PF01965">
    <property type="entry name" value="DJ-1_PfpI"/>
    <property type="match status" value="1"/>
</dbReference>
<organism evidence="4">
    <name type="scientific">Deinococcus sonorensis KR-87</name>
    <dbReference type="NCBI Taxonomy" id="694439"/>
    <lineage>
        <taxon>Bacteria</taxon>
        <taxon>Thermotogati</taxon>
        <taxon>Deinococcota</taxon>
        <taxon>Deinococci</taxon>
        <taxon>Deinococcales</taxon>
        <taxon>Deinococcaceae</taxon>
        <taxon>Deinococcus</taxon>
    </lineage>
</organism>
<geneLocation type="plasmid" evidence="4">
    <name>pDson01</name>
</geneLocation>
<dbReference type="PANTHER" id="PTHR43130:SF3">
    <property type="entry name" value="HTH-TYPE TRANSCRIPTIONAL REGULATOR RV1931C"/>
    <property type="match status" value="1"/>
</dbReference>
<keyword evidence="1" id="KW-0805">Transcription regulation</keyword>
<dbReference type="GO" id="GO:0043565">
    <property type="term" value="F:sequence-specific DNA binding"/>
    <property type="evidence" value="ECO:0007669"/>
    <property type="project" value="InterPro"/>
</dbReference>
<feature type="domain" description="HTH araC/xylS-type" evidence="3">
    <location>
        <begin position="231"/>
        <end position="329"/>
    </location>
</feature>
<dbReference type="Pfam" id="PF12833">
    <property type="entry name" value="HTH_18"/>
    <property type="match status" value="1"/>
</dbReference>
<dbReference type="AlphaFoldDB" id="A0AAU7U5Q7"/>
<accession>A0AAU7U5Q7</accession>
<gene>
    <name evidence="4" type="ORF">ABOD76_03170</name>
</gene>
<name>A0AAU7U5Q7_9DEIO</name>
<keyword evidence="4" id="KW-0614">Plasmid</keyword>
<sequence>MLLPPGVSSSVPSSGARRVIFVLLPAVNLLDLGGPAQVFDVARRFGAEYHLMFCAATPQILSVQGLPLGPLAPFPVPGPEDLVIIPGPRLSEPVPGQPWIDPATAAWLRAAYAAGARLASVCTGLAALGEAGLLDGRRCTTHWGSVAAMQARYPKALLQDAVLYTHDGPITTSAGIASGIDMALSLLEREHGPRLTAQVARYLVIYLRRDGVQTQASVHLAYRSHLHPGVHRVQDQLSQHVAEKARLDRLAALANMSPRGLTRAFKQHTGLTPLAYQQELRLELAAQLMADPHLTLEAIAGTCGFDDARHFRRLWHARHGLPPSTARSTAP</sequence>
<dbReference type="SMART" id="SM00342">
    <property type="entry name" value="HTH_ARAC"/>
    <property type="match status" value="1"/>
</dbReference>
<proteinExistence type="predicted"/>
<dbReference type="SUPFAM" id="SSF52317">
    <property type="entry name" value="Class I glutamine amidotransferase-like"/>
    <property type="match status" value="1"/>
</dbReference>
<protein>
    <submittedName>
        <fullName evidence="4">Helix-turn-helix domain-containing protein</fullName>
    </submittedName>
</protein>
<dbReference type="EMBL" id="CP158297">
    <property type="protein sequence ID" value="XBV83703.1"/>
    <property type="molecule type" value="Genomic_DNA"/>
</dbReference>
<dbReference type="InterPro" id="IPR002818">
    <property type="entry name" value="DJ-1/PfpI"/>
</dbReference>
<evidence type="ECO:0000256" key="2">
    <source>
        <dbReference type="ARBA" id="ARBA00023163"/>
    </source>
</evidence>